<evidence type="ECO:0000313" key="2">
    <source>
        <dbReference type="Proteomes" id="UP000682782"/>
    </source>
</evidence>
<sequence>MKDLSLMTWKEIQAADKKKSIVFVVMAPIEEHGWCLPLATDLLEGVYWSKGAMQKLEQRLGAECFYLPPFPVAAASVNEFYGSIHFSMKDTCRIACGILESIQCMGFWHIVVIASHADPQHQIAIEKAVRKANARNGLSVFAPMGQIFMGVGVKPLAQLEAFEKEHGNDYHAGWIETSSLLDIDEQYVREGFRELPSSRITDRDMIFRKKQLEAMGEYGHIGSPDLATKELGKQLNDNCIDSICDAVEKFYHRSEYEKYGEYTLYKILPLHIGFLGKVRRRKVAK</sequence>
<protein>
    <submittedName>
        <fullName evidence="1">Creatininase family protein</fullName>
    </submittedName>
</protein>
<gene>
    <name evidence="1" type="ORF">JYE49_14010</name>
</gene>
<dbReference type="EMBL" id="CP068393">
    <property type="protein sequence ID" value="QUC66932.1"/>
    <property type="molecule type" value="Genomic_DNA"/>
</dbReference>
<reference evidence="1" key="1">
    <citation type="submission" date="2021-01" db="EMBL/GenBank/DDBJ databases">
        <title>Complete genome sequence of Clostridiales bacterium R-7.</title>
        <authorList>
            <person name="Mahoney-Kurpe S.C."/>
            <person name="Palevich N."/>
            <person name="Koike S."/>
            <person name="Moon C.D."/>
            <person name="Attwood G.T."/>
        </authorList>
    </citation>
    <scope>NUCLEOTIDE SEQUENCE</scope>
    <source>
        <strain evidence="1">R-7</strain>
    </source>
</reference>
<proteinExistence type="predicted"/>
<dbReference type="Proteomes" id="UP000682782">
    <property type="component" value="Chromosome"/>
</dbReference>
<accession>A0AC61MWJ2</accession>
<name>A0AC61MWJ2_9FIRM</name>
<organism evidence="1 2">
    <name type="scientific">Aristaeella hokkaidonensis</name>
    <dbReference type="NCBI Taxonomy" id="3046382"/>
    <lineage>
        <taxon>Bacteria</taxon>
        <taxon>Bacillati</taxon>
        <taxon>Bacillota</taxon>
        <taxon>Clostridia</taxon>
        <taxon>Eubacteriales</taxon>
        <taxon>Aristaeellaceae</taxon>
        <taxon>Aristaeella</taxon>
    </lineage>
</organism>
<keyword evidence="2" id="KW-1185">Reference proteome</keyword>
<evidence type="ECO:0000313" key="1">
    <source>
        <dbReference type="EMBL" id="QUC66932.1"/>
    </source>
</evidence>